<proteinExistence type="predicted"/>
<dbReference type="PANTHER" id="PTHR10775">
    <property type="entry name" value="OS08G0208400 PROTEIN"/>
    <property type="match status" value="1"/>
</dbReference>
<dbReference type="Pfam" id="PF13963">
    <property type="entry name" value="Transpos_assoc"/>
    <property type="match status" value="1"/>
</dbReference>
<dbReference type="EnsemblPlants" id="evm.model.10.82">
    <property type="protein sequence ID" value="cds.evm.model.10.82"/>
    <property type="gene ID" value="evm.TU.10.82"/>
</dbReference>
<evidence type="ECO:0000259" key="1">
    <source>
        <dbReference type="Pfam" id="PF13963"/>
    </source>
</evidence>
<reference evidence="2" key="1">
    <citation type="submission" date="2021-03" db="UniProtKB">
        <authorList>
            <consortium name="EnsemblPlants"/>
        </authorList>
    </citation>
    <scope>IDENTIFICATION</scope>
</reference>
<accession>A0A803QQI0</accession>
<dbReference type="InterPro" id="IPR029480">
    <property type="entry name" value="Transpos_assoc"/>
</dbReference>
<name>A0A803QQI0_CANSA</name>
<protein>
    <recommendedName>
        <fullName evidence="1">Transposase-associated domain-containing protein</fullName>
    </recommendedName>
</protein>
<keyword evidence="3" id="KW-1185">Reference proteome</keyword>
<dbReference type="Pfam" id="PF02992">
    <property type="entry name" value="Transposase_21"/>
    <property type="match status" value="1"/>
</dbReference>
<feature type="domain" description="Transposase-associated" evidence="1">
    <location>
        <begin position="3"/>
        <end position="76"/>
    </location>
</feature>
<evidence type="ECO:0000313" key="3">
    <source>
        <dbReference type="Proteomes" id="UP000596661"/>
    </source>
</evidence>
<evidence type="ECO:0000313" key="2">
    <source>
        <dbReference type="EnsemblPlants" id="cds.evm.model.10.82"/>
    </source>
</evidence>
<organism evidence="2 3">
    <name type="scientific">Cannabis sativa</name>
    <name type="common">Hemp</name>
    <name type="synonym">Marijuana</name>
    <dbReference type="NCBI Taxonomy" id="3483"/>
    <lineage>
        <taxon>Eukaryota</taxon>
        <taxon>Viridiplantae</taxon>
        <taxon>Streptophyta</taxon>
        <taxon>Embryophyta</taxon>
        <taxon>Tracheophyta</taxon>
        <taxon>Spermatophyta</taxon>
        <taxon>Magnoliopsida</taxon>
        <taxon>eudicotyledons</taxon>
        <taxon>Gunneridae</taxon>
        <taxon>Pentapetalae</taxon>
        <taxon>rosids</taxon>
        <taxon>fabids</taxon>
        <taxon>Rosales</taxon>
        <taxon>Cannabaceae</taxon>
        <taxon>Cannabis</taxon>
    </lineage>
</organism>
<dbReference type="OMA" id="FEATNAW"/>
<dbReference type="Gramene" id="evm.model.10.82">
    <property type="protein sequence ID" value="cds.evm.model.10.82"/>
    <property type="gene ID" value="evm.TU.10.82"/>
</dbReference>
<sequence>MDKSWIWSNNKSSEEYTNRVSTFINLSRSHLNDENKTPCPCTDCGNFYSHELETVERHLSVNSFSKSYTNWVYHGEDETASSFNIDDLESDINEDNEDSEEDDDEMFDVIEDITGGVNFETNQNDEIGGEETYYNEPTNFKELFDEVEKELYPGCSQFSSLTFLVKMMHIKVLNKMSDKCFDMILELLCQAFPTDHKLPKSHYEAKRMLRTLGLGYETIHVCKNDCTLFWKEYKDATECPTCGFLRYKRKGKKKKNVPVKKMHYFPITPRLQRLFMSRHTLDEMRWHKEKRVNTQGVLRHPADGEAWKEFDKQFLEFGKDPRNVRLGLATDGFNPFGNMSTSYSIWHVV</sequence>
<dbReference type="AlphaFoldDB" id="A0A803QQI0"/>
<dbReference type="EMBL" id="UZAU01000785">
    <property type="status" value="NOT_ANNOTATED_CDS"/>
    <property type="molecule type" value="Genomic_DNA"/>
</dbReference>
<dbReference type="InterPro" id="IPR004242">
    <property type="entry name" value="Transposase_21"/>
</dbReference>
<dbReference type="Proteomes" id="UP000596661">
    <property type="component" value="Unassembled WGS sequence"/>
</dbReference>
<dbReference type="PANTHER" id="PTHR10775:SF185">
    <property type="entry name" value="OS08G0208400 PROTEIN"/>
    <property type="match status" value="1"/>
</dbReference>